<dbReference type="Proteomes" id="UP000011096">
    <property type="component" value="Unassembled WGS sequence"/>
</dbReference>
<proteinExistence type="predicted"/>
<dbReference type="RefSeq" id="XP_066007676.1">
    <property type="nucleotide sequence ID" value="XM_066153017.1"/>
</dbReference>
<dbReference type="Gene3D" id="1.20.1250.20">
    <property type="entry name" value="MFS general substrate transporter like domains"/>
    <property type="match status" value="1"/>
</dbReference>
<dbReference type="PANTHER" id="PTHR23504">
    <property type="entry name" value="MAJOR FACILITATOR SUPERFAMILY DOMAIN-CONTAINING PROTEIN 10"/>
    <property type="match status" value="1"/>
</dbReference>
<evidence type="ECO:0000256" key="6">
    <source>
        <dbReference type="SAM" id="MobiDB-lite"/>
    </source>
</evidence>
<keyword evidence="3 7" id="KW-0812">Transmembrane</keyword>
<dbReference type="InterPro" id="IPR036259">
    <property type="entry name" value="MFS_trans_sf"/>
</dbReference>
<evidence type="ECO:0000256" key="4">
    <source>
        <dbReference type="ARBA" id="ARBA00022989"/>
    </source>
</evidence>
<evidence type="ECO:0000256" key="3">
    <source>
        <dbReference type="ARBA" id="ARBA00022692"/>
    </source>
</evidence>
<keyword evidence="2" id="KW-0813">Transport</keyword>
<accession>A0A7J6IN89</accession>
<reference evidence="8 9" key="2">
    <citation type="submission" date="2020-04" db="EMBL/GenBank/DDBJ databases">
        <title>Genome sequencing and assembly of multiple isolates from the Colletotrichum gloeosporioides species complex.</title>
        <authorList>
            <person name="Gan P."/>
            <person name="Shirasu K."/>
        </authorList>
    </citation>
    <scope>NUCLEOTIDE SEQUENCE [LARGE SCALE GENOMIC DNA]</scope>
    <source>
        <strain evidence="8 9">Nara gc5</strain>
    </source>
</reference>
<comment type="caution">
    <text evidence="8">The sequence shown here is derived from an EMBL/GenBank/DDBJ whole genome shotgun (WGS) entry which is preliminary data.</text>
</comment>
<reference evidence="8 9" key="1">
    <citation type="submission" date="2012-08" db="EMBL/GenBank/DDBJ databases">
        <authorList>
            <person name="Gan P.H.P."/>
            <person name="Ikeda K."/>
            <person name="Irieda H."/>
            <person name="Narusaka M."/>
            <person name="O'Connell R.J."/>
            <person name="Narusaka Y."/>
            <person name="Takano Y."/>
            <person name="Kubo Y."/>
            <person name="Shirasu K."/>
        </authorList>
    </citation>
    <scope>NUCLEOTIDE SEQUENCE [LARGE SCALE GENOMIC DNA]</scope>
    <source>
        <strain evidence="8 9">Nara gc5</strain>
    </source>
</reference>
<feature type="region of interest" description="Disordered" evidence="6">
    <location>
        <begin position="154"/>
        <end position="192"/>
    </location>
</feature>
<organism evidence="8 9">
    <name type="scientific">Colletotrichum fructicola (strain Nara gc5)</name>
    <name type="common">Anthracnose fungus</name>
    <name type="synonym">Colletotrichum gloeosporioides (strain Nara gc5)</name>
    <dbReference type="NCBI Taxonomy" id="1213859"/>
    <lineage>
        <taxon>Eukaryota</taxon>
        <taxon>Fungi</taxon>
        <taxon>Dikarya</taxon>
        <taxon>Ascomycota</taxon>
        <taxon>Pezizomycotina</taxon>
        <taxon>Sordariomycetes</taxon>
        <taxon>Hypocreomycetidae</taxon>
        <taxon>Glomerellales</taxon>
        <taxon>Glomerellaceae</taxon>
        <taxon>Colletotrichum</taxon>
        <taxon>Colletotrichum gloeosporioides species complex</taxon>
    </lineage>
</organism>
<dbReference type="Pfam" id="PF07690">
    <property type="entry name" value="MFS_1"/>
    <property type="match status" value="1"/>
</dbReference>
<evidence type="ECO:0000313" key="8">
    <source>
        <dbReference type="EMBL" id="KAF4477765.1"/>
    </source>
</evidence>
<dbReference type="GO" id="GO:0022857">
    <property type="term" value="F:transmembrane transporter activity"/>
    <property type="evidence" value="ECO:0007669"/>
    <property type="project" value="InterPro"/>
</dbReference>
<evidence type="ECO:0000256" key="2">
    <source>
        <dbReference type="ARBA" id="ARBA00022448"/>
    </source>
</evidence>
<dbReference type="EMBL" id="ANPB02000008">
    <property type="protein sequence ID" value="KAF4477765.1"/>
    <property type="molecule type" value="Genomic_DNA"/>
</dbReference>
<feature type="transmembrane region" description="Helical" evidence="7">
    <location>
        <begin position="82"/>
        <end position="107"/>
    </location>
</feature>
<dbReference type="GO" id="GO:0016020">
    <property type="term" value="C:membrane"/>
    <property type="evidence" value="ECO:0007669"/>
    <property type="project" value="UniProtKB-SubCell"/>
</dbReference>
<keyword evidence="5 7" id="KW-0472">Membrane</keyword>
<keyword evidence="4 7" id="KW-1133">Transmembrane helix</keyword>
<dbReference type="OrthoDB" id="419616at2759"/>
<evidence type="ECO:0000256" key="1">
    <source>
        <dbReference type="ARBA" id="ARBA00004141"/>
    </source>
</evidence>
<comment type="subcellular location">
    <subcellularLocation>
        <location evidence="1">Membrane</location>
        <topology evidence="1">Multi-pass membrane protein</topology>
    </subcellularLocation>
</comment>
<dbReference type="PANTHER" id="PTHR23504:SF6">
    <property type="entry name" value="MULTIDRUG TRANSPORTER, PUTATIVE (AFU_ORTHOLOGUE AFUA_4G08740)-RELATED"/>
    <property type="match status" value="1"/>
</dbReference>
<feature type="transmembrane region" description="Helical" evidence="7">
    <location>
        <begin position="317"/>
        <end position="338"/>
    </location>
</feature>
<feature type="transmembrane region" description="Helical" evidence="7">
    <location>
        <begin position="291"/>
        <end position="311"/>
    </location>
</feature>
<dbReference type="SUPFAM" id="SSF103473">
    <property type="entry name" value="MFS general substrate transporter"/>
    <property type="match status" value="1"/>
</dbReference>
<evidence type="ECO:0000256" key="7">
    <source>
        <dbReference type="SAM" id="Phobius"/>
    </source>
</evidence>
<dbReference type="InterPro" id="IPR011701">
    <property type="entry name" value="MFS"/>
</dbReference>
<dbReference type="InParanoid" id="A0A7J6IN89"/>
<keyword evidence="9" id="KW-1185">Reference proteome</keyword>
<evidence type="ECO:0000313" key="9">
    <source>
        <dbReference type="Proteomes" id="UP000011096"/>
    </source>
</evidence>
<evidence type="ECO:0000256" key="5">
    <source>
        <dbReference type="ARBA" id="ARBA00023136"/>
    </source>
</evidence>
<dbReference type="GeneID" id="43610773"/>
<feature type="transmembrane region" description="Helical" evidence="7">
    <location>
        <begin position="258"/>
        <end position="279"/>
    </location>
</feature>
<name>A0A7J6IN89_COLFN</name>
<feature type="transmembrane region" description="Helical" evidence="7">
    <location>
        <begin position="23"/>
        <end position="41"/>
    </location>
</feature>
<protein>
    <submittedName>
        <fullName evidence="8">Putative membrane protein</fullName>
    </submittedName>
</protein>
<gene>
    <name evidence="8" type="ORF">CGGC5_v013989</name>
</gene>
<dbReference type="AlphaFoldDB" id="A0A7J6IN89"/>
<sequence length="365" mass="39620">MVALVSLPTSRVADSPRVGRKGVLLMSMAVLGTSTLCFGFIRSFAQAMVLRIIEGMFSGGTLVVRTMIPEIVPGKRHRVKAFLLLPLAFNIGALAGPPLAGLLVAYAQSHAATNDFLGRWTDQPDIGIRIKKAVMRLWRRYRSRGEFKFGYEPANTRDLEDTQDSDPLLSPQADDEAQRSKREPMPAPAGSKLPLRKALTANVLLATSCQAMLDGLTAGYNTLWPLFLSDPPASVVVNGEENSSSPLRFSGGAGLQPYQIALTLTILAVTALPLQIWVYPRVSYKLKPIGTLRCFLWCPALAFALSPLIAVTVKFPILMWLVIAVVQLLMVLTSAMVVPSATLMTNKLSPIPASRSTCLLLENTC</sequence>